<dbReference type="PANTHER" id="PTHR31118">
    <property type="entry name" value="CYCLASE-LIKE PROTEIN 2"/>
    <property type="match status" value="1"/>
</dbReference>
<dbReference type="Proteomes" id="UP001632038">
    <property type="component" value="Unassembled WGS sequence"/>
</dbReference>
<evidence type="ECO:0000256" key="2">
    <source>
        <dbReference type="ARBA" id="ARBA00007865"/>
    </source>
</evidence>
<name>A0ABD3BVY2_9LAMI</name>
<keyword evidence="3" id="KW-0964">Secreted</keyword>
<dbReference type="SUPFAM" id="SSF102198">
    <property type="entry name" value="Putative cyclase"/>
    <property type="match status" value="2"/>
</dbReference>
<comment type="subcellular location">
    <subcellularLocation>
        <location evidence="1">Secreted</location>
        <location evidence="1">Extracellular space</location>
        <location evidence="1">Extracellular matrix</location>
    </subcellularLocation>
</comment>
<evidence type="ECO:0000256" key="3">
    <source>
        <dbReference type="ARBA" id="ARBA00022525"/>
    </source>
</evidence>
<proteinExistence type="inferred from homology"/>
<organism evidence="7 8">
    <name type="scientific">Castilleja foliolosa</name>
    <dbReference type="NCBI Taxonomy" id="1961234"/>
    <lineage>
        <taxon>Eukaryota</taxon>
        <taxon>Viridiplantae</taxon>
        <taxon>Streptophyta</taxon>
        <taxon>Embryophyta</taxon>
        <taxon>Tracheophyta</taxon>
        <taxon>Spermatophyta</taxon>
        <taxon>Magnoliopsida</taxon>
        <taxon>eudicotyledons</taxon>
        <taxon>Gunneridae</taxon>
        <taxon>Pentapetalae</taxon>
        <taxon>asterids</taxon>
        <taxon>lamiids</taxon>
        <taxon>Lamiales</taxon>
        <taxon>Orobanchaceae</taxon>
        <taxon>Pedicularideae</taxon>
        <taxon>Castillejinae</taxon>
        <taxon>Castilleja</taxon>
    </lineage>
</organism>
<evidence type="ECO:0000313" key="8">
    <source>
        <dbReference type="Proteomes" id="UP001632038"/>
    </source>
</evidence>
<sequence>MTLSRNAKTGRNAAGNFLVVKKSLQIVPAIFIVLKFSDTVTLKPKSPRPNFPAMTLLLPFLLTCAVAHAMYLFSIATPDEAYPPPYGLDQTAPPAAATASSTENLIPVRREVYGGGRIIDISHKYHSEMPSWESDDGVGHFLWLAKSMKNGSQANNSEMKLGAHTGTHVDAPGHVFDHYFDAGFDVDTLDLEVLNVFMIWVAVQAILVLLPSSNFAYPSGHENGDILDITHKFTPHTPMGDSTEGIGHFLTLLFSMKNGSDYNFSEMRLPVHSGTHVDAPGHMYEKYFDEGYDVDSLDLRVLNGHALLVDVPRDKNITAEVMKSLNIPKGVRRVLFRTLNTDRGLMYKKAFDTSYVGFMEDGAQWLVDNTDIKLVGIDYLSVAAFDDLIPSHLVLLKSKEIILVEGLKLDDVPLGLYSVHCLPLRLVGAEGSPIRCILIK</sequence>
<reference evidence="8" key="1">
    <citation type="journal article" date="2024" name="IScience">
        <title>Strigolactones Initiate the Formation of Haustorium-like Structures in Castilleja.</title>
        <authorList>
            <person name="Buerger M."/>
            <person name="Peterson D."/>
            <person name="Chory J."/>
        </authorList>
    </citation>
    <scope>NUCLEOTIDE SEQUENCE [LARGE SCALE GENOMIC DNA]</scope>
</reference>
<comment type="similarity">
    <text evidence="2">Belongs to the Cyclase 1 superfamily.</text>
</comment>
<accession>A0ABD3BVY2</accession>
<keyword evidence="8" id="KW-1185">Reference proteome</keyword>
<dbReference type="Gene3D" id="3.50.30.50">
    <property type="entry name" value="Putative cyclase"/>
    <property type="match status" value="2"/>
</dbReference>
<keyword evidence="6" id="KW-1133">Transmembrane helix</keyword>
<evidence type="ECO:0000256" key="1">
    <source>
        <dbReference type="ARBA" id="ARBA00004498"/>
    </source>
</evidence>
<keyword evidence="6" id="KW-0472">Membrane</keyword>
<dbReference type="Pfam" id="PF04199">
    <property type="entry name" value="Cyclase"/>
    <property type="match status" value="2"/>
</dbReference>
<evidence type="ECO:0000256" key="6">
    <source>
        <dbReference type="SAM" id="Phobius"/>
    </source>
</evidence>
<keyword evidence="4" id="KW-0272">Extracellular matrix</keyword>
<dbReference type="InterPro" id="IPR007325">
    <property type="entry name" value="KFase/CYL"/>
</dbReference>
<feature type="transmembrane region" description="Helical" evidence="6">
    <location>
        <begin position="193"/>
        <end position="210"/>
    </location>
</feature>
<keyword evidence="5" id="KW-0732">Signal</keyword>
<gene>
    <name evidence="7" type="ORF">CASFOL_036043</name>
</gene>
<keyword evidence="6" id="KW-0812">Transmembrane</keyword>
<evidence type="ECO:0008006" key="9">
    <source>
        <dbReference type="Google" id="ProtNLM"/>
    </source>
</evidence>
<dbReference type="EMBL" id="JAVIJP010000066">
    <property type="protein sequence ID" value="KAL3621131.1"/>
    <property type="molecule type" value="Genomic_DNA"/>
</dbReference>
<dbReference type="PANTHER" id="PTHR31118:SF12">
    <property type="entry name" value="CYCLASE-LIKE PROTEIN 2"/>
    <property type="match status" value="1"/>
</dbReference>
<evidence type="ECO:0000256" key="5">
    <source>
        <dbReference type="ARBA" id="ARBA00022729"/>
    </source>
</evidence>
<dbReference type="InterPro" id="IPR037175">
    <property type="entry name" value="KFase_sf"/>
</dbReference>
<dbReference type="AlphaFoldDB" id="A0ABD3BVY2"/>
<dbReference type="FunFam" id="3.50.30.50:FF:000002">
    <property type="entry name" value="Kynurenine formamidase"/>
    <property type="match status" value="1"/>
</dbReference>
<evidence type="ECO:0000313" key="7">
    <source>
        <dbReference type="EMBL" id="KAL3621131.1"/>
    </source>
</evidence>
<comment type="caution">
    <text evidence="7">The sequence shown here is derived from an EMBL/GenBank/DDBJ whole genome shotgun (WGS) entry which is preliminary data.</text>
</comment>
<feature type="transmembrane region" description="Helical" evidence="6">
    <location>
        <begin position="53"/>
        <end position="76"/>
    </location>
</feature>
<protein>
    <recommendedName>
        <fullName evidence="9">Cyclase</fullName>
    </recommendedName>
</protein>
<evidence type="ECO:0000256" key="4">
    <source>
        <dbReference type="ARBA" id="ARBA00022530"/>
    </source>
</evidence>